<dbReference type="Gene3D" id="2.30.30.40">
    <property type="entry name" value="SH3 Domains"/>
    <property type="match status" value="1"/>
</dbReference>
<dbReference type="Pfam" id="PF07653">
    <property type="entry name" value="SH3_2"/>
    <property type="match status" value="1"/>
</dbReference>
<dbReference type="SMART" id="SM00147">
    <property type="entry name" value="RasGEF"/>
    <property type="match status" value="1"/>
</dbReference>
<dbReference type="STRING" id="1314777.A0A164UTY4"/>
<accession>A0A164UTY4</accession>
<dbReference type="CDD" id="cd06224">
    <property type="entry name" value="REM"/>
    <property type="match status" value="1"/>
</dbReference>
<evidence type="ECO:0000256" key="4">
    <source>
        <dbReference type="PROSITE-ProRule" id="PRU00192"/>
    </source>
</evidence>
<dbReference type="GO" id="GO:0005085">
    <property type="term" value="F:guanyl-nucleotide exchange factor activity"/>
    <property type="evidence" value="ECO:0007669"/>
    <property type="project" value="UniProtKB-KW"/>
</dbReference>
<dbReference type="PROSITE" id="PS50002">
    <property type="entry name" value="SH3"/>
    <property type="match status" value="1"/>
</dbReference>
<dbReference type="SMART" id="SM00229">
    <property type="entry name" value="RasGEFN"/>
    <property type="match status" value="1"/>
</dbReference>
<dbReference type="GO" id="GO:0007265">
    <property type="term" value="P:Ras protein signal transduction"/>
    <property type="evidence" value="ECO:0007669"/>
    <property type="project" value="TreeGrafter"/>
</dbReference>
<evidence type="ECO:0000256" key="5">
    <source>
        <dbReference type="SAM" id="MobiDB-lite"/>
    </source>
</evidence>
<dbReference type="PROSITE" id="PS50009">
    <property type="entry name" value="RASGEF_CAT"/>
    <property type="match status" value="1"/>
</dbReference>
<reference evidence="9 10" key="1">
    <citation type="journal article" date="2016" name="Mol. Biol. Evol.">
        <title>Comparative Genomics of Early-Diverging Mushroom-Forming Fungi Provides Insights into the Origins of Lignocellulose Decay Capabilities.</title>
        <authorList>
            <person name="Nagy L.G."/>
            <person name="Riley R."/>
            <person name="Tritt A."/>
            <person name="Adam C."/>
            <person name="Daum C."/>
            <person name="Floudas D."/>
            <person name="Sun H."/>
            <person name="Yadav J.S."/>
            <person name="Pangilinan J."/>
            <person name="Larsson K.H."/>
            <person name="Matsuura K."/>
            <person name="Barry K."/>
            <person name="Labutti K."/>
            <person name="Kuo R."/>
            <person name="Ohm R.A."/>
            <person name="Bhattacharya S.S."/>
            <person name="Shirouzu T."/>
            <person name="Yoshinaga Y."/>
            <person name="Martin F.M."/>
            <person name="Grigoriev I.V."/>
            <person name="Hibbett D.S."/>
        </authorList>
    </citation>
    <scope>NUCLEOTIDE SEQUENCE [LARGE SCALE GENOMIC DNA]</scope>
    <source>
        <strain evidence="9 10">HHB9708</strain>
    </source>
</reference>
<dbReference type="SMART" id="SM00326">
    <property type="entry name" value="SH3"/>
    <property type="match status" value="1"/>
</dbReference>
<feature type="compositionally biased region" description="Low complexity" evidence="5">
    <location>
        <begin position="235"/>
        <end position="246"/>
    </location>
</feature>
<feature type="region of interest" description="Disordered" evidence="5">
    <location>
        <begin position="136"/>
        <end position="246"/>
    </location>
</feature>
<feature type="compositionally biased region" description="Polar residues" evidence="5">
    <location>
        <begin position="137"/>
        <end position="149"/>
    </location>
</feature>
<dbReference type="AlphaFoldDB" id="A0A164UTY4"/>
<dbReference type="CDD" id="cd11856">
    <property type="entry name" value="SH3_p47phox_like"/>
    <property type="match status" value="1"/>
</dbReference>
<dbReference type="SUPFAM" id="SSF48366">
    <property type="entry name" value="Ras GEF"/>
    <property type="match status" value="1"/>
</dbReference>
<dbReference type="PANTHER" id="PTHR23113:SF368">
    <property type="entry name" value="CELL DIVISION CONTROL PROTEIN 25"/>
    <property type="match status" value="1"/>
</dbReference>
<evidence type="ECO:0000313" key="9">
    <source>
        <dbReference type="EMBL" id="KZS93536.1"/>
    </source>
</evidence>
<organism evidence="9 10">
    <name type="scientific">Sistotremastrum niveocremeum HHB9708</name>
    <dbReference type="NCBI Taxonomy" id="1314777"/>
    <lineage>
        <taxon>Eukaryota</taxon>
        <taxon>Fungi</taxon>
        <taxon>Dikarya</taxon>
        <taxon>Basidiomycota</taxon>
        <taxon>Agaricomycotina</taxon>
        <taxon>Agaricomycetes</taxon>
        <taxon>Sistotremastrales</taxon>
        <taxon>Sistotremastraceae</taxon>
        <taxon>Sertulicium</taxon>
        <taxon>Sertulicium niveocremeum</taxon>
    </lineage>
</organism>
<evidence type="ECO:0000313" key="10">
    <source>
        <dbReference type="Proteomes" id="UP000076722"/>
    </source>
</evidence>
<keyword evidence="1 4" id="KW-0728">SH3 domain</keyword>
<evidence type="ECO:0000256" key="1">
    <source>
        <dbReference type="ARBA" id="ARBA00022443"/>
    </source>
</evidence>
<dbReference type="PANTHER" id="PTHR23113">
    <property type="entry name" value="GUANINE NUCLEOTIDE EXCHANGE FACTOR"/>
    <property type="match status" value="1"/>
</dbReference>
<dbReference type="PROSITE" id="PS50212">
    <property type="entry name" value="RASGEF_NTER"/>
    <property type="match status" value="1"/>
</dbReference>
<evidence type="ECO:0000256" key="2">
    <source>
        <dbReference type="ARBA" id="ARBA00022658"/>
    </source>
</evidence>
<gene>
    <name evidence="9" type="ORF">SISNIDRAFT_454734</name>
</gene>
<feature type="compositionally biased region" description="Low complexity" evidence="5">
    <location>
        <begin position="202"/>
        <end position="212"/>
    </location>
</feature>
<dbReference type="InterPro" id="IPR001895">
    <property type="entry name" value="RASGEF_cat_dom"/>
</dbReference>
<dbReference type="EMBL" id="KV419407">
    <property type="protein sequence ID" value="KZS93536.1"/>
    <property type="molecule type" value="Genomic_DNA"/>
</dbReference>
<dbReference type="InterPro" id="IPR023578">
    <property type="entry name" value="Ras_GEF_dom_sf"/>
</dbReference>
<dbReference type="Gene3D" id="1.10.840.10">
    <property type="entry name" value="Ras guanine-nucleotide exchange factors catalytic domain"/>
    <property type="match status" value="1"/>
</dbReference>
<proteinExistence type="predicted"/>
<feature type="domain" description="SH3" evidence="6">
    <location>
        <begin position="43"/>
        <end position="102"/>
    </location>
</feature>
<dbReference type="Pfam" id="PF00617">
    <property type="entry name" value="RasGEF"/>
    <property type="match status" value="1"/>
</dbReference>
<keyword evidence="10" id="KW-1185">Reference proteome</keyword>
<sequence>MDTTSIFDPPHFASSSRVEGSLYSLEVNPSHTPSLTSLASHSLSTFWARCLFPFHSDDPSHLSIEEGETLRVLRKEDNGWWGAEKDGKTGWFPATYVKPVPLPVPVFALVDDLTQQLDYFAQETRRLHRTAPLAESTIASSRTSLASFETRSEDIGNPPDEIVPTNPSYRRGQASAEVTYHVSTSPKSFISDDSYSDEVDSSARSSSGDQTSPVHGLPDLNKPVPPTPVTELSRGRALSRSRSDLSSARWPTRISTHLDGLSAQQPQLAVLTESLPLQPYPDILSAESDPGLDLAPFRARRSDHKIGQILGYGDAQAYYKAKNAQAALPWYLRPSHSNDELVVDNVNDLVQAGTLRALVERLTIEPWKPSHAIEYRDVFLLTLPTFATAESVYELLTDLFRQSPPEGLSEHELREWNERKLRPMQQKILQTFAAWVEQFGFSQYHPNLVTRLQAFVASIRAPYAAEARRTIADALDRIASDTPPPMISVPPKRSRMGKKQNKADILHWDPQDLAEQLTLVESQKYAQIQPRDCVAWTKALKQDDNLRPMFGALKEQLSMWVKTSILNQTSLGKRADTVERWIKVAERCTHVKNHNSVDAIVSALSSAVVSKLYLTWAHVKGHERRLDQLKQLVSPDNNYSNCRLRDASATTPCVPQLEIYLLDLKNVTKLRDYLQTSQGAPMINFTKCRRISEVISTMLRHQTKPYKYAEKTDVVAFIKERLQDVSDDATLATKSMNLQKAELAHADMKKNLEAAGF</sequence>
<dbReference type="SUPFAM" id="SSF50044">
    <property type="entry name" value="SH3-domain"/>
    <property type="match status" value="1"/>
</dbReference>
<evidence type="ECO:0000259" key="8">
    <source>
        <dbReference type="PROSITE" id="PS50212"/>
    </source>
</evidence>
<keyword evidence="2 3" id="KW-0344">Guanine-nucleotide releasing factor</keyword>
<protein>
    <submittedName>
        <fullName evidence="9">Ras GEF</fullName>
    </submittedName>
</protein>
<dbReference type="InterPro" id="IPR008937">
    <property type="entry name" value="Ras-like_GEF"/>
</dbReference>
<dbReference type="OrthoDB" id="10255964at2759"/>
<feature type="domain" description="N-terminal Ras-GEF" evidence="8">
    <location>
        <begin position="346"/>
        <end position="479"/>
    </location>
</feature>
<feature type="domain" description="Ras-GEF" evidence="7">
    <location>
        <begin position="509"/>
        <end position="741"/>
    </location>
</feature>
<dbReference type="InterPro" id="IPR036964">
    <property type="entry name" value="RASGEF_cat_dom_sf"/>
</dbReference>
<evidence type="ECO:0000256" key="3">
    <source>
        <dbReference type="PROSITE-ProRule" id="PRU00168"/>
    </source>
</evidence>
<dbReference type="Proteomes" id="UP000076722">
    <property type="component" value="Unassembled WGS sequence"/>
</dbReference>
<dbReference type="InterPro" id="IPR036028">
    <property type="entry name" value="SH3-like_dom_sf"/>
</dbReference>
<evidence type="ECO:0000259" key="6">
    <source>
        <dbReference type="PROSITE" id="PS50002"/>
    </source>
</evidence>
<evidence type="ECO:0000259" key="7">
    <source>
        <dbReference type="PROSITE" id="PS50009"/>
    </source>
</evidence>
<dbReference type="Gene3D" id="1.20.870.10">
    <property type="entry name" value="Son of sevenless (SoS) protein Chain: S domain 1"/>
    <property type="match status" value="1"/>
</dbReference>
<dbReference type="GO" id="GO:0005886">
    <property type="term" value="C:plasma membrane"/>
    <property type="evidence" value="ECO:0007669"/>
    <property type="project" value="TreeGrafter"/>
</dbReference>
<dbReference type="Pfam" id="PF00618">
    <property type="entry name" value="RasGEF_N"/>
    <property type="match status" value="1"/>
</dbReference>
<dbReference type="InterPro" id="IPR000651">
    <property type="entry name" value="Ras-like_Gua-exchang_fac_N"/>
</dbReference>
<name>A0A164UTY4_9AGAM</name>
<dbReference type="InterPro" id="IPR001452">
    <property type="entry name" value="SH3_domain"/>
</dbReference>